<dbReference type="InterPro" id="IPR005263">
    <property type="entry name" value="DapA"/>
</dbReference>
<evidence type="ECO:0000256" key="10">
    <source>
        <dbReference type="ARBA" id="ARBA00023270"/>
    </source>
</evidence>
<dbReference type="RefSeq" id="WP_264944715.1">
    <property type="nucleotide sequence ID" value="NZ_JAPDRA010000005.1"/>
</dbReference>
<dbReference type="Gene3D" id="3.20.20.70">
    <property type="entry name" value="Aldolase class I"/>
    <property type="match status" value="1"/>
</dbReference>
<comment type="subunit">
    <text evidence="12">Homotetramer; dimer of dimers.</text>
</comment>
<dbReference type="SUPFAM" id="SSF51569">
    <property type="entry name" value="Aldolase"/>
    <property type="match status" value="1"/>
</dbReference>
<evidence type="ECO:0000313" key="14">
    <source>
        <dbReference type="EMBL" id="MFD0946976.1"/>
    </source>
</evidence>
<evidence type="ECO:0000256" key="12">
    <source>
        <dbReference type="HAMAP-Rule" id="MF_00418"/>
    </source>
</evidence>
<comment type="subcellular location">
    <subcellularLocation>
        <location evidence="12">Cytoplasm</location>
    </subcellularLocation>
</comment>
<evidence type="ECO:0000256" key="8">
    <source>
        <dbReference type="ARBA" id="ARBA00023154"/>
    </source>
</evidence>
<evidence type="ECO:0000256" key="6">
    <source>
        <dbReference type="ARBA" id="ARBA00022605"/>
    </source>
</evidence>
<dbReference type="Pfam" id="PF00701">
    <property type="entry name" value="DHDPS"/>
    <property type="match status" value="1"/>
</dbReference>
<evidence type="ECO:0000313" key="15">
    <source>
        <dbReference type="Proteomes" id="UP001596977"/>
    </source>
</evidence>
<protein>
    <recommendedName>
        <fullName evidence="4 12">4-hydroxy-tetrahydrodipicolinate synthase</fullName>
        <shortName evidence="12">HTPA synthase</shortName>
        <ecNumber evidence="4 12">4.3.3.7</ecNumber>
    </recommendedName>
</protein>
<dbReference type="SMART" id="SM01130">
    <property type="entry name" value="DHDPS"/>
    <property type="match status" value="1"/>
</dbReference>
<gene>
    <name evidence="12 14" type="primary">dapA</name>
    <name evidence="14" type="ORF">ACFQ1E_11555</name>
</gene>
<dbReference type="PRINTS" id="PR00146">
    <property type="entry name" value="DHPICSNTHASE"/>
</dbReference>
<dbReference type="InterPro" id="IPR020624">
    <property type="entry name" value="Schiff_base-form_aldolases_CS"/>
</dbReference>
<evidence type="ECO:0000256" key="7">
    <source>
        <dbReference type="ARBA" id="ARBA00022915"/>
    </source>
</evidence>
<dbReference type="EC" id="4.3.3.7" evidence="4 12"/>
<dbReference type="HAMAP" id="MF_00418">
    <property type="entry name" value="DapA"/>
    <property type="match status" value="1"/>
</dbReference>
<keyword evidence="6 12" id="KW-0028">Amino-acid biosynthesis</keyword>
<dbReference type="InterPro" id="IPR002220">
    <property type="entry name" value="DapA-like"/>
</dbReference>
<dbReference type="PROSITE" id="PS00665">
    <property type="entry name" value="DHDPS_1"/>
    <property type="match status" value="1"/>
</dbReference>
<dbReference type="InterPro" id="IPR013785">
    <property type="entry name" value="Aldolase_TIM"/>
</dbReference>
<name>A0ABW3H648_9SPHN</name>
<sequence>MFSGSIPALVTPFRNGDFAEADFRDFVEWQIAEGSAALVPCGTTGEAATMTFAEHFEVVRVCADQARGRVPVIAGAGSNDTRVAIGNVKAAKAAGADAVLMVPPYYNRPSQEGIFRHFEAVQAECELPIILYNVPGRTVTDIQPATMARIVKAFPGKFAGVKDATGSLGRVTEQRSGCGADFAQLSGNDETALAFNAMGGVGCISVSANVAPRLCADFQAAWAAGDTAKALELHDRLYPLHIAMFTDASPGPVKYAVAKLRPGFPGELRLPMTPASEASRAAVDAAMAHAGI</sequence>
<evidence type="ECO:0000256" key="3">
    <source>
        <dbReference type="ARBA" id="ARBA00007592"/>
    </source>
</evidence>
<reference evidence="15" key="1">
    <citation type="journal article" date="2019" name="Int. J. Syst. Evol. Microbiol.">
        <title>The Global Catalogue of Microorganisms (GCM) 10K type strain sequencing project: providing services to taxonomists for standard genome sequencing and annotation.</title>
        <authorList>
            <consortium name="The Broad Institute Genomics Platform"/>
            <consortium name="The Broad Institute Genome Sequencing Center for Infectious Disease"/>
            <person name="Wu L."/>
            <person name="Ma J."/>
        </authorList>
    </citation>
    <scope>NUCLEOTIDE SEQUENCE [LARGE SCALE GENOMIC DNA]</scope>
    <source>
        <strain evidence="15">CCUG 62982</strain>
    </source>
</reference>
<dbReference type="PANTHER" id="PTHR12128">
    <property type="entry name" value="DIHYDRODIPICOLINATE SYNTHASE"/>
    <property type="match status" value="1"/>
</dbReference>
<evidence type="ECO:0000256" key="13">
    <source>
        <dbReference type="PIRNR" id="PIRNR001365"/>
    </source>
</evidence>
<comment type="similarity">
    <text evidence="3 12 13">Belongs to the DapA family.</text>
</comment>
<dbReference type="CDD" id="cd00950">
    <property type="entry name" value="DHDPS"/>
    <property type="match status" value="1"/>
</dbReference>
<dbReference type="EMBL" id="JBHTJG010000005">
    <property type="protein sequence ID" value="MFD0946976.1"/>
    <property type="molecule type" value="Genomic_DNA"/>
</dbReference>
<keyword evidence="10 12" id="KW-0704">Schiff base</keyword>
<keyword evidence="7 12" id="KW-0220">Diaminopimelate biosynthesis</keyword>
<accession>A0ABW3H648</accession>
<feature type="site" description="Part of a proton relay during catalysis" evidence="12">
    <location>
        <position position="106"/>
    </location>
</feature>
<dbReference type="PIRSF" id="PIRSF001365">
    <property type="entry name" value="DHDPS"/>
    <property type="match status" value="1"/>
</dbReference>
<comment type="pathway">
    <text evidence="2 12">Amino-acid biosynthesis; L-lysine biosynthesis via DAP pathway; (S)-tetrahydrodipicolinate from L-aspartate: step 3/4.</text>
</comment>
<proteinExistence type="inferred from homology"/>
<evidence type="ECO:0000256" key="5">
    <source>
        <dbReference type="ARBA" id="ARBA00022490"/>
    </source>
</evidence>
<feature type="active site" description="Schiff-base intermediate with substrate" evidence="12">
    <location>
        <position position="162"/>
    </location>
</feature>
<keyword evidence="5 12" id="KW-0963">Cytoplasm</keyword>
<keyword evidence="9 12" id="KW-0456">Lyase</keyword>
<dbReference type="PANTHER" id="PTHR12128:SF66">
    <property type="entry name" value="4-HYDROXY-2-OXOGLUTARATE ALDOLASE, MITOCHONDRIAL"/>
    <property type="match status" value="1"/>
</dbReference>
<organism evidence="14 15">
    <name type="scientific">Sphingomonas canadensis</name>
    <dbReference type="NCBI Taxonomy" id="1219257"/>
    <lineage>
        <taxon>Bacteria</taxon>
        <taxon>Pseudomonadati</taxon>
        <taxon>Pseudomonadota</taxon>
        <taxon>Alphaproteobacteria</taxon>
        <taxon>Sphingomonadales</taxon>
        <taxon>Sphingomonadaceae</taxon>
        <taxon>Sphingomonas</taxon>
    </lineage>
</organism>
<comment type="caution">
    <text evidence="12">Was originally thought to be a dihydrodipicolinate synthase (DHDPS), catalyzing the condensation of (S)-aspartate-beta-semialdehyde [(S)-ASA] and pyruvate to dihydrodipicolinate (DHDP). However, it was shown in E.coli that the product of the enzymatic reaction is not dihydrodipicolinate but in fact (4S)-4-hydroxy-2,3,4,5-tetrahydro-(2S)-dipicolinic acid (HTPA), and that the consecutive dehydration reaction leading to DHDP is not spontaneous but catalyzed by DapB.</text>
</comment>
<keyword evidence="8 12" id="KW-0457">Lysine biosynthesis</keyword>
<dbReference type="Proteomes" id="UP001596977">
    <property type="component" value="Unassembled WGS sequence"/>
</dbReference>
<dbReference type="GO" id="GO:0008840">
    <property type="term" value="F:4-hydroxy-tetrahydrodipicolinate synthase activity"/>
    <property type="evidence" value="ECO:0007669"/>
    <property type="project" value="UniProtKB-EC"/>
</dbReference>
<comment type="catalytic activity">
    <reaction evidence="11 12">
        <text>L-aspartate 4-semialdehyde + pyruvate = (2S,4S)-4-hydroxy-2,3,4,5-tetrahydrodipicolinate + H2O + H(+)</text>
        <dbReference type="Rhea" id="RHEA:34171"/>
        <dbReference type="ChEBI" id="CHEBI:15361"/>
        <dbReference type="ChEBI" id="CHEBI:15377"/>
        <dbReference type="ChEBI" id="CHEBI:15378"/>
        <dbReference type="ChEBI" id="CHEBI:67139"/>
        <dbReference type="ChEBI" id="CHEBI:537519"/>
        <dbReference type="EC" id="4.3.3.7"/>
    </reaction>
</comment>
<dbReference type="NCBIfam" id="TIGR00674">
    <property type="entry name" value="dapA"/>
    <property type="match status" value="1"/>
</dbReference>
<evidence type="ECO:0000256" key="4">
    <source>
        <dbReference type="ARBA" id="ARBA00012086"/>
    </source>
</evidence>
<comment type="function">
    <text evidence="1 12">Catalyzes the condensation of (S)-aspartate-beta-semialdehyde [(S)-ASA] and pyruvate to 4-hydroxy-tetrahydrodipicolinate (HTPA).</text>
</comment>
<evidence type="ECO:0000256" key="2">
    <source>
        <dbReference type="ARBA" id="ARBA00005120"/>
    </source>
</evidence>
<comment type="caution">
    <text evidence="14">The sequence shown here is derived from an EMBL/GenBank/DDBJ whole genome shotgun (WGS) entry which is preliminary data.</text>
</comment>
<feature type="site" description="Part of a proton relay during catalysis" evidence="12">
    <location>
        <position position="43"/>
    </location>
</feature>
<keyword evidence="15" id="KW-1185">Reference proteome</keyword>
<evidence type="ECO:0000256" key="1">
    <source>
        <dbReference type="ARBA" id="ARBA00003294"/>
    </source>
</evidence>
<feature type="binding site" evidence="12">
    <location>
        <position position="44"/>
    </location>
    <ligand>
        <name>pyruvate</name>
        <dbReference type="ChEBI" id="CHEBI:15361"/>
    </ligand>
</feature>
<feature type="binding site" evidence="12">
    <location>
        <position position="204"/>
    </location>
    <ligand>
        <name>pyruvate</name>
        <dbReference type="ChEBI" id="CHEBI:15361"/>
    </ligand>
</feature>
<evidence type="ECO:0000256" key="9">
    <source>
        <dbReference type="ARBA" id="ARBA00023239"/>
    </source>
</evidence>
<evidence type="ECO:0000256" key="11">
    <source>
        <dbReference type="ARBA" id="ARBA00047836"/>
    </source>
</evidence>
<feature type="active site" description="Proton donor/acceptor" evidence="12">
    <location>
        <position position="132"/>
    </location>
</feature>